<reference evidence="1" key="1">
    <citation type="submission" date="2024-06" db="EMBL/GenBank/DDBJ databases">
        <title>Vaginal Lactobacillus fatty acid response mechanisms reveal a metabolite-targeted strategy for bacterial vaginosis treatment.</title>
        <authorList>
            <person name="Zhu M."/>
            <person name="Blainey P.C."/>
            <person name="Bloom S.M."/>
            <person name="Kwon D.S."/>
        </authorList>
    </citation>
    <scope>NUCLEOTIDE SEQUENCE</scope>
    <source>
        <strain evidence="1">194_F1_1</strain>
    </source>
</reference>
<evidence type="ECO:0000313" key="2">
    <source>
        <dbReference type="Proteomes" id="UP001434419"/>
    </source>
</evidence>
<sequence length="130" mass="15229">MKQMNIENTVQHFKNRIDNLKKVNQIDLNEPVVLNFTVIPDDDDNYVGYITLDVYNVIIKDTTQLKAPFFKSKTFNEQVDDLMIQRYKSLSKSDSELFQRLIALLKDEGFKSLYVSNASMEHMNFEVIDL</sequence>
<comment type="caution">
    <text evidence="1">The sequence shown here is derived from an EMBL/GenBank/DDBJ whole genome shotgun (WGS) entry which is preliminary data.</text>
</comment>
<gene>
    <name evidence="1" type="ORF">ABVC42_14685</name>
</gene>
<accession>A0ABV2BCU4</accession>
<evidence type="ECO:0000313" key="1">
    <source>
        <dbReference type="EMBL" id="MES5151075.1"/>
    </source>
</evidence>
<proteinExistence type="predicted"/>
<dbReference type="EMBL" id="JBETVU010000013">
    <property type="protein sequence ID" value="MES5151075.1"/>
    <property type="molecule type" value="Genomic_DNA"/>
</dbReference>
<organism evidence="1 2">
    <name type="scientific">Lactobacillus crispatus</name>
    <dbReference type="NCBI Taxonomy" id="47770"/>
    <lineage>
        <taxon>Bacteria</taxon>
        <taxon>Bacillati</taxon>
        <taxon>Bacillota</taxon>
        <taxon>Bacilli</taxon>
        <taxon>Lactobacillales</taxon>
        <taxon>Lactobacillaceae</taxon>
        <taxon>Lactobacillus</taxon>
    </lineage>
</organism>
<protein>
    <recommendedName>
        <fullName evidence="3">DUF1828 domain-containing protein</fullName>
    </recommendedName>
</protein>
<dbReference type="Proteomes" id="UP001434419">
    <property type="component" value="Unassembled WGS sequence"/>
</dbReference>
<keyword evidence="2" id="KW-1185">Reference proteome</keyword>
<dbReference type="RefSeq" id="WP_133476371.1">
    <property type="nucleotide sequence ID" value="NZ_JBETVU010000013.1"/>
</dbReference>
<name>A0ABV2BCU4_9LACO</name>
<evidence type="ECO:0008006" key="3">
    <source>
        <dbReference type="Google" id="ProtNLM"/>
    </source>
</evidence>